<gene>
    <name evidence="1" type="ORF">PARC_a0813</name>
</gene>
<organism evidence="1 2">
    <name type="scientific">Pseudoalteromonas arctica A 37-1-2</name>
    <dbReference type="NCBI Taxonomy" id="1117313"/>
    <lineage>
        <taxon>Bacteria</taxon>
        <taxon>Pseudomonadati</taxon>
        <taxon>Pseudomonadota</taxon>
        <taxon>Gammaproteobacteria</taxon>
        <taxon>Alteromonadales</taxon>
        <taxon>Pseudoalteromonadaceae</taxon>
        <taxon>Pseudoalteromonas</taxon>
    </lineage>
</organism>
<dbReference type="AlphaFoldDB" id="A0A290S0K4"/>
<sequence>MCCSYNMLRYEHDLNLMKQLLCRKLIVFKSDLKTCGYVFI</sequence>
<protein>
    <submittedName>
        <fullName evidence="1">Uncharacterized protein</fullName>
    </submittedName>
</protein>
<name>A0A290S0K4_9GAMM</name>
<reference evidence="1 2" key="1">
    <citation type="journal article" date="2012" name="J. Bacteriol.">
        <title>Genome sequences of type strains of seven species of the marine bacterium Pseudoalteromonas.</title>
        <authorList>
            <person name="Xie B.B."/>
            <person name="Shu Y.L."/>
            <person name="Qin Q.L."/>
            <person name="Rong J.C."/>
            <person name="Zhang X.Y."/>
            <person name="Chen X.L."/>
            <person name="Shi M."/>
            <person name="He H.L."/>
            <person name="Zhou B.C."/>
            <person name="Zhang Y.Z."/>
        </authorList>
    </citation>
    <scope>NUCLEOTIDE SEQUENCE [LARGE SCALE GENOMIC DNA]</scope>
    <source>
        <strain evidence="1 2">A 37-1-2</strain>
    </source>
</reference>
<accession>A0A290S0K4</accession>
<proteinExistence type="predicted"/>
<dbReference type="KEGG" id="part:PARC_a0813"/>
<dbReference type="Proteomes" id="UP000016505">
    <property type="component" value="Chromosome I"/>
</dbReference>
<dbReference type="EMBL" id="CP011025">
    <property type="protein sequence ID" value="ATC85509.1"/>
    <property type="molecule type" value="Genomic_DNA"/>
</dbReference>
<evidence type="ECO:0000313" key="2">
    <source>
        <dbReference type="Proteomes" id="UP000016505"/>
    </source>
</evidence>
<evidence type="ECO:0000313" key="1">
    <source>
        <dbReference type="EMBL" id="ATC85509.1"/>
    </source>
</evidence>